<evidence type="ECO:0000313" key="2">
    <source>
        <dbReference type="Proteomes" id="UP000072421"/>
    </source>
</evidence>
<dbReference type="AlphaFoldDB" id="A0A127PCX2"/>
<name>A0A127PCX2_9BURK</name>
<evidence type="ECO:0000313" key="1">
    <source>
        <dbReference type="EMBL" id="AMO95454.1"/>
    </source>
</evidence>
<proteinExistence type="predicted"/>
<reference evidence="1 2" key="1">
    <citation type="submission" date="2015-11" db="EMBL/GenBank/DDBJ databases">
        <title>Exploring the genomic traits of fungus-feeding bacterial genus Collimonas.</title>
        <authorList>
            <person name="Song C."/>
            <person name="Schmidt R."/>
            <person name="de Jager V."/>
            <person name="Krzyzanowska D."/>
            <person name="Jongedijk E."/>
            <person name="Cankar K."/>
            <person name="Beekwilder J."/>
            <person name="van Veen A."/>
            <person name="de Boer W."/>
            <person name="van Veen J.A."/>
            <person name="Garbeva P."/>
        </authorList>
    </citation>
    <scope>NUCLEOTIDE SEQUENCE [LARGE SCALE GENOMIC DNA]</scope>
    <source>
        <strain evidence="1 2">Ter6</strain>
    </source>
</reference>
<accession>A0A127PCX2</accession>
<dbReference type="Proteomes" id="UP000072421">
    <property type="component" value="Chromosome"/>
</dbReference>
<dbReference type="EMBL" id="CP013232">
    <property type="protein sequence ID" value="AMO95454.1"/>
    <property type="molecule type" value="Genomic_DNA"/>
</dbReference>
<gene>
    <name evidence="1" type="ORF">CFter6_2787</name>
</gene>
<dbReference type="RefSeq" id="WP_150118740.1">
    <property type="nucleotide sequence ID" value="NZ_CP013232.1"/>
</dbReference>
<dbReference type="PATRIC" id="fig|158899.10.peg.2779"/>
<organism evidence="1">
    <name type="scientific">Collimonas fungivorans</name>
    <dbReference type="NCBI Taxonomy" id="158899"/>
    <lineage>
        <taxon>Bacteria</taxon>
        <taxon>Pseudomonadati</taxon>
        <taxon>Pseudomonadota</taxon>
        <taxon>Betaproteobacteria</taxon>
        <taxon>Burkholderiales</taxon>
        <taxon>Oxalobacteraceae</taxon>
        <taxon>Collimonas</taxon>
    </lineage>
</organism>
<sequence length="65" mass="7240">MTTKIEKTGFRRCLISLKKFGGTHVQTAASDLEKLFLFKKNGSDALSVDLVRHIQCQGLARFGKV</sequence>
<protein>
    <submittedName>
        <fullName evidence="1">Uncharacterized protein</fullName>
    </submittedName>
</protein>